<reference evidence="7 8" key="1">
    <citation type="journal article" date="2014" name="Int. J. Syst. Evol. Microbiol.">
        <title>Complete genome sequence of Corynebacterium casei LMG S-19264T (=DSM 44701T), isolated from a smear-ripened cheese.</title>
        <authorList>
            <consortium name="US DOE Joint Genome Institute (JGI-PGF)"/>
            <person name="Walter F."/>
            <person name="Albersmeier A."/>
            <person name="Kalinowski J."/>
            <person name="Ruckert C."/>
        </authorList>
    </citation>
    <scope>NUCLEOTIDE SEQUENCE [LARGE SCALE GENOMIC DNA]</scope>
    <source>
        <strain evidence="7 8">CGMCC 1.15896</strain>
    </source>
</reference>
<keyword evidence="3" id="KW-0201">Cytochrome c-type biogenesis</keyword>
<dbReference type="NCBIfam" id="TIGR00385">
    <property type="entry name" value="dsbE"/>
    <property type="match status" value="1"/>
</dbReference>
<comment type="subcellular location">
    <subcellularLocation>
        <location evidence="1">Cell envelope</location>
    </subcellularLocation>
</comment>
<dbReference type="GO" id="GO:0015036">
    <property type="term" value="F:disulfide oxidoreductase activity"/>
    <property type="evidence" value="ECO:0007669"/>
    <property type="project" value="InterPro"/>
</dbReference>
<dbReference type="PANTHER" id="PTHR42852:SF6">
    <property type="entry name" value="THIOL:DISULFIDE INTERCHANGE PROTEIN DSBE"/>
    <property type="match status" value="1"/>
</dbReference>
<sequence length="185" mass="20165">MGKWGRIALALVPLAVFGGLVGVFATQMGRDTSYVPSALLNQPVPQFELAAVDGLDLDGFSTADLEGNGVKIVNVFASWCVPCRDEHPYLMDLAERDDIEIFGINYDDPADNARAFLRELGNPYARVGADRDRRVGIEWGVYGVPETFVVNAEGIITFKHVGPITAQSYEQRLLPAIAEAIGQRP</sequence>
<keyword evidence="5" id="KW-0676">Redox-active center</keyword>
<protein>
    <submittedName>
        <fullName evidence="7">Thiol:disulfide interchange protein</fullName>
    </submittedName>
</protein>
<dbReference type="SUPFAM" id="SSF52833">
    <property type="entry name" value="Thioredoxin-like"/>
    <property type="match status" value="1"/>
</dbReference>
<evidence type="ECO:0000313" key="7">
    <source>
        <dbReference type="EMBL" id="GGA36927.1"/>
    </source>
</evidence>
<proteinExistence type="inferred from homology"/>
<dbReference type="AlphaFoldDB" id="A0A916R5Q8"/>
<comment type="similarity">
    <text evidence="2">Belongs to the thioredoxin family. DsbE subfamily.</text>
</comment>
<evidence type="ECO:0000256" key="5">
    <source>
        <dbReference type="ARBA" id="ARBA00023284"/>
    </source>
</evidence>
<dbReference type="InterPro" id="IPR017937">
    <property type="entry name" value="Thioredoxin_CS"/>
</dbReference>
<dbReference type="Proteomes" id="UP000596977">
    <property type="component" value="Unassembled WGS sequence"/>
</dbReference>
<dbReference type="CDD" id="cd03010">
    <property type="entry name" value="TlpA_like_DsbE"/>
    <property type="match status" value="1"/>
</dbReference>
<dbReference type="Gene3D" id="3.40.30.10">
    <property type="entry name" value="Glutaredoxin"/>
    <property type="match status" value="1"/>
</dbReference>
<dbReference type="InterPro" id="IPR013740">
    <property type="entry name" value="Redoxin"/>
</dbReference>
<dbReference type="InterPro" id="IPR050553">
    <property type="entry name" value="Thioredoxin_ResA/DsbE_sf"/>
</dbReference>
<dbReference type="InterPro" id="IPR036249">
    <property type="entry name" value="Thioredoxin-like_sf"/>
</dbReference>
<evidence type="ECO:0000256" key="2">
    <source>
        <dbReference type="ARBA" id="ARBA00007758"/>
    </source>
</evidence>
<evidence type="ECO:0000256" key="3">
    <source>
        <dbReference type="ARBA" id="ARBA00022748"/>
    </source>
</evidence>
<dbReference type="OrthoDB" id="9799347at2"/>
<organism evidence="7 8">
    <name type="scientific">Pelagibacterium lentulum</name>
    <dbReference type="NCBI Taxonomy" id="2029865"/>
    <lineage>
        <taxon>Bacteria</taxon>
        <taxon>Pseudomonadati</taxon>
        <taxon>Pseudomonadota</taxon>
        <taxon>Alphaproteobacteria</taxon>
        <taxon>Hyphomicrobiales</taxon>
        <taxon>Devosiaceae</taxon>
        <taxon>Pelagibacterium</taxon>
    </lineage>
</organism>
<evidence type="ECO:0000256" key="1">
    <source>
        <dbReference type="ARBA" id="ARBA00004196"/>
    </source>
</evidence>
<keyword evidence="4" id="KW-1015">Disulfide bond</keyword>
<evidence type="ECO:0000259" key="6">
    <source>
        <dbReference type="PROSITE" id="PS51352"/>
    </source>
</evidence>
<dbReference type="EMBL" id="BMKB01000001">
    <property type="protein sequence ID" value="GGA36927.1"/>
    <property type="molecule type" value="Genomic_DNA"/>
</dbReference>
<dbReference type="Pfam" id="PF08534">
    <property type="entry name" value="Redoxin"/>
    <property type="match status" value="1"/>
</dbReference>
<dbReference type="InterPro" id="IPR013766">
    <property type="entry name" value="Thioredoxin_domain"/>
</dbReference>
<comment type="caution">
    <text evidence="7">The sequence shown here is derived from an EMBL/GenBank/DDBJ whole genome shotgun (WGS) entry which is preliminary data.</text>
</comment>
<gene>
    <name evidence="7" type="ORF">GCM10011499_02830</name>
</gene>
<accession>A0A916R5Q8</accession>
<dbReference type="InterPro" id="IPR004799">
    <property type="entry name" value="Periplasmic_diS_OxRdtase_DsbE"/>
</dbReference>
<evidence type="ECO:0000313" key="8">
    <source>
        <dbReference type="Proteomes" id="UP000596977"/>
    </source>
</evidence>
<dbReference type="RefSeq" id="WP_127073017.1">
    <property type="nucleotide sequence ID" value="NZ_BMKB01000001.1"/>
</dbReference>
<keyword evidence="8" id="KW-1185">Reference proteome</keyword>
<dbReference type="PANTHER" id="PTHR42852">
    <property type="entry name" value="THIOL:DISULFIDE INTERCHANGE PROTEIN DSBE"/>
    <property type="match status" value="1"/>
</dbReference>
<name>A0A916R5Q8_9HYPH</name>
<feature type="domain" description="Thioredoxin" evidence="6">
    <location>
        <begin position="38"/>
        <end position="179"/>
    </location>
</feature>
<dbReference type="PROSITE" id="PS00194">
    <property type="entry name" value="THIOREDOXIN_1"/>
    <property type="match status" value="1"/>
</dbReference>
<evidence type="ECO:0000256" key="4">
    <source>
        <dbReference type="ARBA" id="ARBA00023157"/>
    </source>
</evidence>
<dbReference type="GO" id="GO:0017004">
    <property type="term" value="P:cytochrome complex assembly"/>
    <property type="evidence" value="ECO:0007669"/>
    <property type="project" value="UniProtKB-KW"/>
</dbReference>
<dbReference type="PROSITE" id="PS51352">
    <property type="entry name" value="THIOREDOXIN_2"/>
    <property type="match status" value="1"/>
</dbReference>
<dbReference type="GO" id="GO:0030288">
    <property type="term" value="C:outer membrane-bounded periplasmic space"/>
    <property type="evidence" value="ECO:0007669"/>
    <property type="project" value="InterPro"/>
</dbReference>